<dbReference type="Proteomes" id="UP000006718">
    <property type="component" value="Chromosome 3"/>
</dbReference>
<keyword evidence="2" id="KW-1185">Reference proteome</keyword>
<reference evidence="1" key="4">
    <citation type="submission" date="2025-09" db="UniProtKB">
        <authorList>
            <consortium name="Ensembl"/>
        </authorList>
    </citation>
    <scope>IDENTIFICATION</scope>
    <source>
        <strain evidence="1">17573</strain>
    </source>
</reference>
<reference evidence="1" key="2">
    <citation type="submission" date="2019-01" db="EMBL/GenBank/DDBJ databases">
        <authorList>
            <person name="Graves T."/>
            <person name="Eichler E.E."/>
            <person name="Wilson R.K."/>
        </authorList>
    </citation>
    <scope>NUCLEOTIDE SEQUENCE [LARGE SCALE GENOMIC DNA]</scope>
    <source>
        <strain evidence="1">17573</strain>
    </source>
</reference>
<dbReference type="Ensembl" id="ENSMMUT00000102994.1">
    <property type="protein sequence ID" value="ENSMMUP00000079209.1"/>
    <property type="gene ID" value="ENSMMUG00000064180.1"/>
</dbReference>
<dbReference type="AlphaFoldDB" id="A0A5F8AMZ4"/>
<dbReference type="PANTHER" id="PTHR46254:SF6">
    <property type="entry name" value="HIGH MOBILITY GROUP AT-HOOK 2"/>
    <property type="match status" value="1"/>
</dbReference>
<accession>A0A5F8AMZ4</accession>
<dbReference type="GeneTree" id="ENSGT00940000161627"/>
<sequence>MESHFVTHAGEQWRNFSSLQPPSPRFKQFSCFSLRNSWDYRRAPPFPANFCIFSRDRVSPCWPGWSRTPDLKRSARLPLPKCWDYRSEPLFLAADNHFLLELKSYEWPSPYQRFLTGFLSTLNARDPVVRQECHCPYSG</sequence>
<evidence type="ECO:0000313" key="1">
    <source>
        <dbReference type="Ensembl" id="ENSMMUP00000079209.1"/>
    </source>
</evidence>
<reference evidence="1" key="3">
    <citation type="submission" date="2025-08" db="UniProtKB">
        <authorList>
            <consortium name="Ensembl"/>
        </authorList>
    </citation>
    <scope>IDENTIFICATION</scope>
    <source>
        <strain evidence="1">17573</strain>
    </source>
</reference>
<name>A0A5F8AMZ4_MACMU</name>
<proteinExistence type="predicted"/>
<organism evidence="1 2">
    <name type="scientific">Macaca mulatta</name>
    <name type="common">Rhesus macaque</name>
    <dbReference type="NCBI Taxonomy" id="9544"/>
    <lineage>
        <taxon>Eukaryota</taxon>
        <taxon>Metazoa</taxon>
        <taxon>Chordata</taxon>
        <taxon>Craniata</taxon>
        <taxon>Vertebrata</taxon>
        <taxon>Euteleostomi</taxon>
        <taxon>Mammalia</taxon>
        <taxon>Eutheria</taxon>
        <taxon>Euarchontoglires</taxon>
        <taxon>Primates</taxon>
        <taxon>Haplorrhini</taxon>
        <taxon>Catarrhini</taxon>
        <taxon>Cercopithecidae</taxon>
        <taxon>Cercopithecinae</taxon>
        <taxon>Macaca</taxon>
    </lineage>
</organism>
<evidence type="ECO:0000313" key="2">
    <source>
        <dbReference type="Proteomes" id="UP000006718"/>
    </source>
</evidence>
<dbReference type="PANTHER" id="PTHR46254">
    <property type="entry name" value="PROTEIN GVQW1-RELATED"/>
    <property type="match status" value="1"/>
</dbReference>
<dbReference type="InParanoid" id="A0A5F8AMZ4"/>
<dbReference type="VEuPathDB" id="HostDB:ENSMMUG00000064180"/>
<reference evidence="2" key="1">
    <citation type="journal article" date="2007" name="Science">
        <title>Evolutionary and biomedical insights from the rhesus macaque genome.</title>
        <authorList>
            <person name="Gibbs R.A."/>
            <person name="Rogers J."/>
            <person name="Katze M.G."/>
            <person name="Bumgarner R."/>
            <person name="Weinstock G.M."/>
            <person name="Mardis E.R."/>
            <person name="Remington K.A."/>
            <person name="Strausberg R.L."/>
            <person name="Venter J.C."/>
            <person name="Wilson R.K."/>
            <person name="Batzer M.A."/>
            <person name="Bustamante C.D."/>
            <person name="Eichler E.E."/>
            <person name="Hahn M.W."/>
            <person name="Hardison R.C."/>
            <person name="Makova K.D."/>
            <person name="Miller W."/>
            <person name="Milosavljevic A."/>
            <person name="Palermo R.E."/>
            <person name="Siepel A."/>
            <person name="Sikela J.M."/>
            <person name="Attaway T."/>
            <person name="Bell S."/>
            <person name="Bernard K.E."/>
            <person name="Buhay C.J."/>
            <person name="Chandrabose M.N."/>
            <person name="Dao M."/>
            <person name="Davis C."/>
            <person name="Delehaunty K.D."/>
            <person name="Ding Y."/>
            <person name="Dinh H.H."/>
            <person name="Dugan-Rocha S."/>
            <person name="Fulton L.A."/>
            <person name="Gabisi R.A."/>
            <person name="Garner T.T."/>
            <person name="Godfrey J."/>
            <person name="Hawes A.C."/>
            <person name="Hernandez J."/>
            <person name="Hines S."/>
            <person name="Holder M."/>
            <person name="Hume J."/>
            <person name="Jhangiani S.N."/>
            <person name="Joshi V."/>
            <person name="Khan Z.M."/>
            <person name="Kirkness E.F."/>
            <person name="Cree A."/>
            <person name="Fowler R.G."/>
            <person name="Lee S."/>
            <person name="Lewis L.R."/>
            <person name="Li Z."/>
            <person name="Liu Y.-S."/>
            <person name="Moore S.M."/>
            <person name="Muzny D."/>
            <person name="Nazareth L.V."/>
            <person name="Ngo D.N."/>
            <person name="Okwuonu G.O."/>
            <person name="Pai G."/>
            <person name="Parker D."/>
            <person name="Paul H.A."/>
            <person name="Pfannkoch C."/>
            <person name="Pohl C.S."/>
            <person name="Rogers Y.-H.C."/>
            <person name="Ruiz S.J."/>
            <person name="Sabo A."/>
            <person name="Santibanez J."/>
            <person name="Schneider B.W."/>
            <person name="Smith S.M."/>
            <person name="Sodergren E."/>
            <person name="Svatek A.F."/>
            <person name="Utterback T.R."/>
            <person name="Vattathil S."/>
            <person name="Warren W."/>
            <person name="White C.S."/>
            <person name="Chinwalla A.T."/>
            <person name="Feng Y."/>
            <person name="Halpern A.L."/>
            <person name="Hillier L.W."/>
            <person name="Huang X."/>
            <person name="Minx P."/>
            <person name="Nelson J.O."/>
            <person name="Pepin K.H."/>
            <person name="Qin X."/>
            <person name="Sutton G.G."/>
            <person name="Venter E."/>
            <person name="Walenz B.P."/>
            <person name="Wallis J.W."/>
            <person name="Worley K.C."/>
            <person name="Yang S.-P."/>
            <person name="Jones S.M."/>
            <person name="Marra M.A."/>
            <person name="Rocchi M."/>
            <person name="Schein J.E."/>
            <person name="Baertsch R."/>
            <person name="Clarke L."/>
            <person name="Csuros M."/>
            <person name="Glasscock J."/>
            <person name="Harris R.A."/>
            <person name="Havlak P."/>
            <person name="Jackson A.R."/>
            <person name="Jiang H."/>
            <person name="Liu Y."/>
            <person name="Messina D.N."/>
            <person name="Shen Y."/>
            <person name="Song H.X.-Z."/>
            <person name="Wylie T."/>
            <person name="Zhang L."/>
            <person name="Birney E."/>
            <person name="Han K."/>
            <person name="Konkel M.K."/>
            <person name="Lee J."/>
            <person name="Smit A.F.A."/>
            <person name="Ullmer B."/>
            <person name="Wang H."/>
            <person name="Xing J."/>
            <person name="Burhans R."/>
            <person name="Cheng Z."/>
            <person name="Karro J.E."/>
            <person name="Ma J."/>
            <person name="Raney B."/>
            <person name="She X."/>
            <person name="Cox M.J."/>
            <person name="Demuth J.P."/>
            <person name="Dumas L.J."/>
            <person name="Han S.-G."/>
            <person name="Hopkins J."/>
            <person name="Karimpour-Fard A."/>
            <person name="Kim Y.H."/>
            <person name="Pollack J.R."/>
            <person name="Vinar T."/>
            <person name="Addo-Quaye C."/>
            <person name="Degenhardt J."/>
            <person name="Denby A."/>
            <person name="Hubisz M.J."/>
            <person name="Indap A."/>
            <person name="Kosiol C."/>
            <person name="Lahn B.T."/>
            <person name="Lawson H.A."/>
            <person name="Marklein A."/>
            <person name="Nielsen R."/>
            <person name="Vallender E.J."/>
            <person name="Clark A.G."/>
            <person name="Ferguson B."/>
            <person name="Hernandez R.D."/>
            <person name="Hirani K."/>
            <person name="Kehrer-Sawatzki H."/>
            <person name="Kolb J."/>
            <person name="Patil S."/>
            <person name="Pu L.-L."/>
            <person name="Ren Y."/>
            <person name="Smith D.G."/>
            <person name="Wheeler D.A."/>
            <person name="Schenck I."/>
            <person name="Ball E.V."/>
            <person name="Chen R."/>
            <person name="Cooper D.N."/>
            <person name="Giardine B."/>
            <person name="Hsu F."/>
            <person name="Kent W.J."/>
            <person name="Lesk A."/>
            <person name="Nelson D.L."/>
            <person name="O'brien W.E."/>
            <person name="Pruefer K."/>
            <person name="Stenson P.D."/>
            <person name="Wallace J.C."/>
            <person name="Ke H."/>
            <person name="Liu X.-M."/>
            <person name="Wang P."/>
            <person name="Xiang A.P."/>
            <person name="Yang F."/>
            <person name="Barber G.P."/>
            <person name="Haussler D."/>
            <person name="Karolchik D."/>
            <person name="Kern A.D."/>
            <person name="Kuhn R.M."/>
            <person name="Smith K.E."/>
            <person name="Zwieg A.S."/>
        </authorList>
    </citation>
    <scope>NUCLEOTIDE SEQUENCE [LARGE SCALE GENOMIC DNA]</scope>
    <source>
        <strain evidence="2">17573</strain>
    </source>
</reference>
<protein>
    <submittedName>
        <fullName evidence="1">Uncharacterized protein</fullName>
    </submittedName>
</protein>